<evidence type="ECO:0000256" key="1">
    <source>
        <dbReference type="ARBA" id="ARBA00003238"/>
    </source>
</evidence>
<dbReference type="GO" id="GO:0032259">
    <property type="term" value="P:methylation"/>
    <property type="evidence" value="ECO:0007669"/>
    <property type="project" value="UniProtKB-KW"/>
</dbReference>
<dbReference type="EMBL" id="LKLS01000209">
    <property type="protein sequence ID" value="KSU14508.1"/>
    <property type="molecule type" value="Genomic_DNA"/>
</dbReference>
<dbReference type="InterPro" id="IPR003797">
    <property type="entry name" value="DegV"/>
</dbReference>
<evidence type="ECO:0000313" key="6">
    <source>
        <dbReference type="Proteomes" id="UP000053612"/>
    </source>
</evidence>
<reference evidence="4" key="3">
    <citation type="journal article" date="2017" name="Genome Announc.">
        <title>Draft Genome Sequences of 24 Lactococcus lactis Strains.</title>
        <authorList>
            <person name="Backus L."/>
            <person name="Wels M."/>
            <person name="Boekhorst J."/>
            <person name="Dijkstra A.R."/>
            <person name="Beerthuyzen M."/>
            <person name="Kelly W.J."/>
            <person name="Siezen R.J."/>
            <person name="van Hijum S.A."/>
            <person name="Bachmann H."/>
        </authorList>
    </citation>
    <scope>NUCLEOTIDE SEQUENCE</scope>
    <source>
        <strain evidence="4">LMG9447</strain>
    </source>
</reference>
<dbReference type="PANTHER" id="PTHR33434">
    <property type="entry name" value="DEGV DOMAIN-CONTAINING PROTEIN DR_1986-RELATED"/>
    <property type="match status" value="1"/>
</dbReference>
<dbReference type="Pfam" id="PF02645">
    <property type="entry name" value="DegV"/>
    <property type="match status" value="1"/>
</dbReference>
<evidence type="ECO:0000313" key="3">
    <source>
        <dbReference type="EMBL" id="GAM81285.1"/>
    </source>
</evidence>
<dbReference type="GO" id="GO:0008168">
    <property type="term" value="F:methyltransferase activity"/>
    <property type="evidence" value="ECO:0007669"/>
    <property type="project" value="UniProtKB-KW"/>
</dbReference>
<evidence type="ECO:0000256" key="2">
    <source>
        <dbReference type="ARBA" id="ARBA00023121"/>
    </source>
</evidence>
<dbReference type="PATRIC" id="fig|1360.100.peg.2652"/>
<dbReference type="Gene3D" id="3.30.1180.10">
    <property type="match status" value="1"/>
</dbReference>
<evidence type="ECO:0000313" key="5">
    <source>
        <dbReference type="Proteomes" id="UP000031847"/>
    </source>
</evidence>
<comment type="caution">
    <text evidence="3">The sequence shown here is derived from an EMBL/GenBank/DDBJ whole genome shotgun (WGS) entry which is preliminary data.</text>
</comment>
<dbReference type="Gene3D" id="2.20.28.50">
    <property type="entry name" value="degv family protein"/>
    <property type="match status" value="1"/>
</dbReference>
<organism evidence="3 5">
    <name type="scientific">Lactococcus lactis subsp. lactis</name>
    <name type="common">Streptococcus lactis</name>
    <dbReference type="NCBI Taxonomy" id="1360"/>
    <lineage>
        <taxon>Bacteria</taxon>
        <taxon>Bacillati</taxon>
        <taxon>Bacillota</taxon>
        <taxon>Bacilli</taxon>
        <taxon>Lactobacillales</taxon>
        <taxon>Streptococcaceae</taxon>
        <taxon>Lactococcus</taxon>
    </lineage>
</organism>
<sequence length="318" mass="34985">MESLKPKRVTNLSVNSRYYQQVETAERIIMTFQIMTDSTADLSPYYIKKHHLTVLGMTVTVGEETYETIGEAALDNSTLLAAIKKGATVHTSQINSGQFLEVFKKFASADEELLYLAFSSGLSGTYQSALIAQDMVLEEFPSAKITVVDTLAAASGEGFLVEETVKLRDSGKTLTETLEVLSDIIPRLQSHFMVDDLNHLARGGRIPKAVALVGTMANIKPLLDVDPEGRLRQVTKVRGKKKAINQLLEKSLEEMDTAYPRLLISYSGTDEIAQEIKKQAMQKKGISDVDVRPLSPTIVTHTGDGTIAIFSISKKSRE</sequence>
<accession>A0A0B8QMM8</accession>
<dbReference type="Proteomes" id="UP000031847">
    <property type="component" value="Unassembled WGS sequence"/>
</dbReference>
<dbReference type="Proteomes" id="UP000053612">
    <property type="component" value="Unassembled WGS sequence"/>
</dbReference>
<keyword evidence="2" id="KW-0446">Lipid-binding</keyword>
<protein>
    <submittedName>
        <fullName evidence="4">DegV family protein in cluster with TrmH family tRNA/rRNA methyltransferase YacO</fullName>
    </submittedName>
    <submittedName>
        <fullName evidence="3">Uncharacterized protein conserved in bacteria</fullName>
    </submittedName>
</protein>
<comment type="function">
    <text evidence="1">May bind long-chain fatty acids, such as palmitate, and may play a role in lipid transport or fatty acid metabolism.</text>
</comment>
<dbReference type="GO" id="GO:0008289">
    <property type="term" value="F:lipid binding"/>
    <property type="evidence" value="ECO:0007669"/>
    <property type="project" value="UniProtKB-KW"/>
</dbReference>
<reference evidence="6" key="2">
    <citation type="submission" date="2015-10" db="EMBL/GenBank/DDBJ databases">
        <title>Draft Genome Sequences of 11 Lactococcus lactis subspecies cremoris strains.</title>
        <authorList>
            <person name="Wels M."/>
            <person name="Backus L."/>
            <person name="Boekhorst J."/>
            <person name="Dijkstra A."/>
            <person name="Beerthuizen M."/>
            <person name="Kelly W."/>
            <person name="Siezen R."/>
            <person name="Bachmann H."/>
            <person name="Van Hijum S."/>
        </authorList>
    </citation>
    <scope>NUCLEOTIDE SEQUENCE [LARGE SCALE GENOMIC DNA]</scope>
    <source>
        <strain evidence="6">LMG9449</strain>
    </source>
</reference>
<name>A0A0B8QMM8_LACLL</name>
<dbReference type="SUPFAM" id="SSF82549">
    <property type="entry name" value="DAK1/DegV-like"/>
    <property type="match status" value="1"/>
</dbReference>
<dbReference type="AlphaFoldDB" id="A0A0B8QMM8"/>
<dbReference type="PANTHER" id="PTHR33434:SF2">
    <property type="entry name" value="FATTY ACID-BINDING PROTEIN TM_1468"/>
    <property type="match status" value="1"/>
</dbReference>
<evidence type="ECO:0000313" key="4">
    <source>
        <dbReference type="EMBL" id="KSU14508.1"/>
    </source>
</evidence>
<dbReference type="EMBL" id="BBSI01000037">
    <property type="protein sequence ID" value="GAM81285.1"/>
    <property type="molecule type" value="Genomic_DNA"/>
</dbReference>
<reference evidence="3 5" key="1">
    <citation type="submission" date="2015-01" db="EMBL/GenBank/DDBJ databases">
        <title>Lactococcus lactis subsp.lactis JCM 5805 whole genome shotgun sequence.</title>
        <authorList>
            <person name="Fujii T."/>
            <person name="Tomita Y."/>
            <person name="Ikushima S."/>
            <person name="Fujiwara D."/>
        </authorList>
    </citation>
    <scope>NUCLEOTIDE SEQUENCE [LARGE SCALE GENOMIC DNA]</scope>
    <source>
        <strain evidence="3 5">JCM 5805</strain>
    </source>
</reference>
<proteinExistence type="predicted"/>
<dbReference type="Gene3D" id="3.40.50.10440">
    <property type="entry name" value="Dihydroxyacetone kinase, domain 1"/>
    <property type="match status" value="1"/>
</dbReference>
<dbReference type="InterPro" id="IPR043168">
    <property type="entry name" value="DegV_C"/>
</dbReference>
<dbReference type="InterPro" id="IPR050270">
    <property type="entry name" value="DegV_domain_contain"/>
</dbReference>
<dbReference type="NCBIfam" id="TIGR00762">
    <property type="entry name" value="DegV"/>
    <property type="match status" value="1"/>
</dbReference>
<dbReference type="PROSITE" id="PS51482">
    <property type="entry name" value="DEGV"/>
    <property type="match status" value="1"/>
</dbReference>
<keyword evidence="4" id="KW-0808">Transferase</keyword>
<keyword evidence="4" id="KW-0489">Methyltransferase</keyword>
<gene>
    <name evidence="3" type="ORF">JCM5805K_2407</name>
    <name evidence="4" type="ORF">LMG9449_2538</name>
</gene>